<organism evidence="1 2">
    <name type="scientific">Argiope bruennichi</name>
    <name type="common">Wasp spider</name>
    <name type="synonym">Aranea bruennichi</name>
    <dbReference type="NCBI Taxonomy" id="94029"/>
    <lineage>
        <taxon>Eukaryota</taxon>
        <taxon>Metazoa</taxon>
        <taxon>Ecdysozoa</taxon>
        <taxon>Arthropoda</taxon>
        <taxon>Chelicerata</taxon>
        <taxon>Arachnida</taxon>
        <taxon>Araneae</taxon>
        <taxon>Araneomorphae</taxon>
        <taxon>Entelegynae</taxon>
        <taxon>Araneoidea</taxon>
        <taxon>Araneidae</taxon>
        <taxon>Argiope</taxon>
    </lineage>
</organism>
<proteinExistence type="predicted"/>
<name>A0A8T0EVK1_ARGBR</name>
<reference evidence="1" key="2">
    <citation type="submission" date="2020-06" db="EMBL/GenBank/DDBJ databases">
        <authorList>
            <person name="Sheffer M."/>
        </authorList>
    </citation>
    <scope>NUCLEOTIDE SEQUENCE</scope>
</reference>
<protein>
    <submittedName>
        <fullName evidence="1">Uncharacterized protein</fullName>
    </submittedName>
</protein>
<sequence>MEILENIEYESLTVDQIQYKELSVALPAIETDNKKTYIAGICAVLRWAIKFHIDNFPDSFSQALLGFRGGCLVACAEVNNKNSL</sequence>
<reference evidence="1" key="1">
    <citation type="journal article" date="2020" name="bioRxiv">
        <title>Chromosome-level reference genome of the European wasp spider Argiope bruennichi: a resource for studies on range expansion and evolutionary adaptation.</title>
        <authorList>
            <person name="Sheffer M.M."/>
            <person name="Hoppe A."/>
            <person name="Krehenwinkel H."/>
            <person name="Uhl G."/>
            <person name="Kuss A.W."/>
            <person name="Jensen L."/>
            <person name="Jensen C."/>
            <person name="Gillespie R.G."/>
            <person name="Hoff K.J."/>
            <person name="Prost S."/>
        </authorList>
    </citation>
    <scope>NUCLEOTIDE SEQUENCE</scope>
</reference>
<dbReference type="EMBL" id="JABXBU010001863">
    <property type="protein sequence ID" value="KAF8782335.1"/>
    <property type="molecule type" value="Genomic_DNA"/>
</dbReference>
<comment type="caution">
    <text evidence="1">The sequence shown here is derived from an EMBL/GenBank/DDBJ whole genome shotgun (WGS) entry which is preliminary data.</text>
</comment>
<dbReference type="AlphaFoldDB" id="A0A8T0EVK1"/>
<evidence type="ECO:0000313" key="1">
    <source>
        <dbReference type="EMBL" id="KAF8782335.1"/>
    </source>
</evidence>
<evidence type="ECO:0000313" key="2">
    <source>
        <dbReference type="Proteomes" id="UP000807504"/>
    </source>
</evidence>
<keyword evidence="2" id="KW-1185">Reference proteome</keyword>
<gene>
    <name evidence="1" type="ORF">HNY73_012634</name>
</gene>
<accession>A0A8T0EVK1</accession>
<dbReference type="Proteomes" id="UP000807504">
    <property type="component" value="Unassembled WGS sequence"/>
</dbReference>